<evidence type="ECO:0000259" key="1">
    <source>
        <dbReference type="Pfam" id="PF01370"/>
    </source>
</evidence>
<organism evidence="2 3">
    <name type="scientific">Streptomyces albireticuli</name>
    <dbReference type="NCBI Taxonomy" id="1940"/>
    <lineage>
        <taxon>Bacteria</taxon>
        <taxon>Bacillati</taxon>
        <taxon>Actinomycetota</taxon>
        <taxon>Actinomycetes</taxon>
        <taxon>Kitasatosporales</taxon>
        <taxon>Streptomycetaceae</taxon>
        <taxon>Streptomyces</taxon>
    </lineage>
</organism>
<dbReference type="SUPFAM" id="SSF51735">
    <property type="entry name" value="NAD(P)-binding Rossmann-fold domains"/>
    <property type="match status" value="1"/>
</dbReference>
<keyword evidence="3" id="KW-1185">Reference proteome</keyword>
<dbReference type="PANTHER" id="PTHR43245:SF13">
    <property type="entry name" value="UDP-D-APIOSE_UDP-D-XYLOSE SYNTHASE 2"/>
    <property type="match status" value="1"/>
</dbReference>
<dbReference type="InterPro" id="IPR050177">
    <property type="entry name" value="Lipid_A_modif_metabolic_enz"/>
</dbReference>
<evidence type="ECO:0000313" key="3">
    <source>
        <dbReference type="Proteomes" id="UP000218944"/>
    </source>
</evidence>
<dbReference type="InterPro" id="IPR001509">
    <property type="entry name" value="Epimerase_deHydtase"/>
</dbReference>
<comment type="caution">
    <text evidence="2">The sequence shown here is derived from an EMBL/GenBank/DDBJ whole genome shotgun (WGS) entry which is preliminary data.</text>
</comment>
<dbReference type="Pfam" id="PF01370">
    <property type="entry name" value="Epimerase"/>
    <property type="match status" value="1"/>
</dbReference>
<feature type="domain" description="NAD-dependent epimerase/dehydratase" evidence="1">
    <location>
        <begin position="36"/>
        <end position="263"/>
    </location>
</feature>
<sequence>MTLNPGDFDRVRCAGGRVKDIAGLLDGSDDPRGPSVVVLGASGFVGSAVVAELARLPVRLRAVARGAGVVPVAAEAGIEVRRADLALPGAVAEAVEGADAVVHLAAHIGGQQSWRTTDERSERVNIGIVRDLVEAFRGRPGPPPAVIFAGTLQTGSATAPVPGSYAAQKTAAEAILREATADGTVRGVVLRLATVYGRSPLSGATGRGVLATMAARALGGEPLTMWHDGSVERDFLHVRDAAAAFTAALRHVDELQGGHWVVGSGRLERLGDVFAALSGAVAAHTGKPAVPVLSVPPPDYAEAGDFHTPESDPAAFHAVTGWRAGVPLREGIDDMVTAMAATKGGGEK</sequence>
<evidence type="ECO:0000313" key="2">
    <source>
        <dbReference type="EMBL" id="PAU46224.1"/>
    </source>
</evidence>
<protein>
    <submittedName>
        <fullName evidence="2">NAD-dependent epimerase/dehydratase</fullName>
    </submittedName>
</protein>
<reference evidence="2 3" key="1">
    <citation type="submission" date="2017-08" db="EMBL/GenBank/DDBJ databases">
        <title>Genome sequence of Streptomyces albireticuli NRRL B-1670.</title>
        <authorList>
            <person name="Graham D.E."/>
            <person name="Mahan K.M."/>
            <person name="Klingeman D.M."/>
            <person name="Hettich R.L."/>
            <person name="Parry R.J."/>
            <person name="Spain J.C."/>
        </authorList>
    </citation>
    <scope>NUCLEOTIDE SEQUENCE [LARGE SCALE GENOMIC DNA]</scope>
    <source>
        <strain evidence="2 3">NRRL B-1670</strain>
    </source>
</reference>
<proteinExistence type="predicted"/>
<dbReference type="EMBL" id="NSJV01000478">
    <property type="protein sequence ID" value="PAU46224.1"/>
    <property type="molecule type" value="Genomic_DNA"/>
</dbReference>
<dbReference type="InterPro" id="IPR036291">
    <property type="entry name" value="NAD(P)-bd_dom_sf"/>
</dbReference>
<dbReference type="PANTHER" id="PTHR43245">
    <property type="entry name" value="BIFUNCTIONAL POLYMYXIN RESISTANCE PROTEIN ARNA"/>
    <property type="match status" value="1"/>
</dbReference>
<gene>
    <name evidence="2" type="ORF">CK936_25175</name>
</gene>
<name>A0A2A2D3W6_9ACTN</name>
<dbReference type="CDD" id="cd08946">
    <property type="entry name" value="SDR_e"/>
    <property type="match status" value="1"/>
</dbReference>
<accession>A0A2A2D3W6</accession>
<dbReference type="Proteomes" id="UP000218944">
    <property type="component" value="Unassembled WGS sequence"/>
</dbReference>
<dbReference type="Gene3D" id="3.40.50.720">
    <property type="entry name" value="NAD(P)-binding Rossmann-like Domain"/>
    <property type="match status" value="1"/>
</dbReference>
<dbReference type="AlphaFoldDB" id="A0A2A2D3W6"/>